<keyword evidence="4" id="KW-0158">Chromosome</keyword>
<dbReference type="InterPro" id="IPR015253">
    <property type="entry name" value="CST_STN1_C"/>
</dbReference>
<sequence>MDAKEQVISLPPVRFWGLDPLFWTHIKMFVKDVYELHECADYRGVFCYANNHPVIRAEVLGHIVSIDEKEKLTSYGVDDGSGTILCCKWHPAASDLKSTCSGNRELYNLGQQVTVQGKISTFREQRQLTVDFIYAESDPNVEVLFWLEAINLGNNVYSQKSFTNSLKNPPAGIDELTKEEELKRAILQQIKENKIVAFQFRTLCLDPDIQQIASEAVSQKSTDQPQGKKLDRSYEMKKVVRQVIKGLERAGLVYFKDSRTDLYEVISHEHNLGPAIIKAMRKVAAPSGSPVSKWAIMDVLHSSHKFHHVTLHQIEDSLDKLLQGSDIYRHSEHQYCLV</sequence>
<evidence type="ECO:0000256" key="8">
    <source>
        <dbReference type="ARBA" id="ARBA00030039"/>
    </source>
</evidence>
<protein>
    <recommendedName>
        <fullName evidence="3">CST complex subunit STN1</fullName>
    </recommendedName>
    <alternativeName>
        <fullName evidence="8">Suppressor of cdc thirteen homolog</fullName>
    </alternativeName>
</protein>
<evidence type="ECO:0000259" key="10">
    <source>
        <dbReference type="Pfam" id="PF10451"/>
    </source>
</evidence>
<dbReference type="SUPFAM" id="SSF46785">
    <property type="entry name" value="Winged helix' DNA-binding domain"/>
    <property type="match status" value="1"/>
</dbReference>
<name>A0ABN8N0Z9_9CNID</name>
<evidence type="ECO:0000256" key="6">
    <source>
        <dbReference type="ARBA" id="ARBA00023125"/>
    </source>
</evidence>
<keyword evidence="5" id="KW-0779">Telomere</keyword>
<comment type="caution">
    <text evidence="11">The sequence shown here is derived from an EMBL/GenBank/DDBJ whole genome shotgun (WGS) entry which is preliminary data.</text>
</comment>
<evidence type="ECO:0000256" key="2">
    <source>
        <dbReference type="ARBA" id="ARBA00004574"/>
    </source>
</evidence>
<reference evidence="11 12" key="1">
    <citation type="submission" date="2022-05" db="EMBL/GenBank/DDBJ databases">
        <authorList>
            <consortium name="Genoscope - CEA"/>
            <person name="William W."/>
        </authorList>
    </citation>
    <scope>NUCLEOTIDE SEQUENCE [LARGE SCALE GENOMIC DNA]</scope>
</reference>
<dbReference type="Gene3D" id="1.10.10.980">
    <property type="entry name" value="CST, Suppressor of Cdc13 homolog, complex subunit STN1, N-terminal domain"/>
    <property type="match status" value="1"/>
</dbReference>
<evidence type="ECO:0000256" key="4">
    <source>
        <dbReference type="ARBA" id="ARBA00022454"/>
    </source>
</evidence>
<dbReference type="InterPro" id="IPR040260">
    <property type="entry name" value="RFA2-like"/>
</dbReference>
<keyword evidence="12" id="KW-1185">Reference proteome</keyword>
<dbReference type="SUPFAM" id="SSF50249">
    <property type="entry name" value="Nucleic acid-binding proteins"/>
    <property type="match status" value="1"/>
</dbReference>
<evidence type="ECO:0000256" key="5">
    <source>
        <dbReference type="ARBA" id="ARBA00022895"/>
    </source>
</evidence>
<evidence type="ECO:0000256" key="1">
    <source>
        <dbReference type="ARBA" id="ARBA00004123"/>
    </source>
</evidence>
<dbReference type="InterPro" id="IPR036390">
    <property type="entry name" value="WH_DNA-bd_sf"/>
</dbReference>
<dbReference type="PANTHER" id="PTHR13989:SF33">
    <property type="entry name" value="CST COMPLEX SUBUNIT STN1"/>
    <property type="match status" value="1"/>
</dbReference>
<dbReference type="PANTHER" id="PTHR13989">
    <property type="entry name" value="REPLICATION PROTEIN A-RELATED"/>
    <property type="match status" value="1"/>
</dbReference>
<evidence type="ECO:0000313" key="11">
    <source>
        <dbReference type="EMBL" id="CAH3040693.1"/>
    </source>
</evidence>
<gene>
    <name evidence="11" type="ORF">PLOB_00045342</name>
</gene>
<dbReference type="InterPro" id="IPR018856">
    <property type="entry name" value="Stn1_N"/>
</dbReference>
<dbReference type="Pfam" id="PF10451">
    <property type="entry name" value="Stn1"/>
    <property type="match status" value="1"/>
</dbReference>
<keyword evidence="6" id="KW-0238">DNA-binding</keyword>
<feature type="domain" description="CST complex subunit Stn1 N-terminal" evidence="10">
    <location>
        <begin position="28"/>
        <end position="162"/>
    </location>
</feature>
<accession>A0ABN8N0Z9</accession>
<comment type="subcellular location">
    <subcellularLocation>
        <location evidence="2">Chromosome</location>
        <location evidence="2">Telomere</location>
    </subcellularLocation>
    <subcellularLocation>
        <location evidence="1">Nucleus</location>
    </subcellularLocation>
</comment>
<keyword evidence="7" id="KW-0539">Nucleus</keyword>
<dbReference type="InterPro" id="IPR012340">
    <property type="entry name" value="NA-bd_OB-fold"/>
</dbReference>
<proteinExistence type="predicted"/>
<dbReference type="Proteomes" id="UP001159405">
    <property type="component" value="Unassembled WGS sequence"/>
</dbReference>
<evidence type="ECO:0000259" key="9">
    <source>
        <dbReference type="Pfam" id="PF09170"/>
    </source>
</evidence>
<evidence type="ECO:0000256" key="7">
    <source>
        <dbReference type="ARBA" id="ARBA00023242"/>
    </source>
</evidence>
<organism evidence="11 12">
    <name type="scientific">Porites lobata</name>
    <dbReference type="NCBI Taxonomy" id="104759"/>
    <lineage>
        <taxon>Eukaryota</taxon>
        <taxon>Metazoa</taxon>
        <taxon>Cnidaria</taxon>
        <taxon>Anthozoa</taxon>
        <taxon>Hexacorallia</taxon>
        <taxon>Scleractinia</taxon>
        <taxon>Fungiina</taxon>
        <taxon>Poritidae</taxon>
        <taxon>Porites</taxon>
    </lineage>
</organism>
<feature type="domain" description="Stn1 C-terminal" evidence="9">
    <location>
        <begin position="181"/>
        <end position="336"/>
    </location>
</feature>
<evidence type="ECO:0000256" key="3">
    <source>
        <dbReference type="ARBA" id="ARBA00017411"/>
    </source>
</evidence>
<dbReference type="Gene3D" id="2.40.50.140">
    <property type="entry name" value="Nucleic acid-binding proteins"/>
    <property type="match status" value="1"/>
</dbReference>
<dbReference type="EMBL" id="CALNXK010000008">
    <property type="protein sequence ID" value="CAH3040693.1"/>
    <property type="molecule type" value="Genomic_DNA"/>
</dbReference>
<evidence type="ECO:0000313" key="12">
    <source>
        <dbReference type="Proteomes" id="UP001159405"/>
    </source>
</evidence>
<dbReference type="InterPro" id="IPR042082">
    <property type="entry name" value="CST_Stn1_wHTH1_sf"/>
</dbReference>
<dbReference type="Pfam" id="PF09170">
    <property type="entry name" value="STN1_2"/>
    <property type="match status" value="1"/>
</dbReference>